<proteinExistence type="predicted"/>
<dbReference type="Pfam" id="PF13432">
    <property type="entry name" value="TPR_16"/>
    <property type="match status" value="1"/>
</dbReference>
<feature type="repeat" description="TPR" evidence="1">
    <location>
        <begin position="11"/>
        <end position="44"/>
    </location>
</feature>
<dbReference type="PROSITE" id="PS50005">
    <property type="entry name" value="TPR"/>
    <property type="match status" value="2"/>
</dbReference>
<dbReference type="SMART" id="SM00028">
    <property type="entry name" value="TPR"/>
    <property type="match status" value="3"/>
</dbReference>
<evidence type="ECO:0000313" key="3">
    <source>
        <dbReference type="Proteomes" id="UP000031838"/>
    </source>
</evidence>
<dbReference type="InterPro" id="IPR019734">
    <property type="entry name" value="TPR_rpt"/>
</dbReference>
<dbReference type="Gene3D" id="3.40.50.2000">
    <property type="entry name" value="Glycogen Phosphorylase B"/>
    <property type="match status" value="1"/>
</dbReference>
<name>A0A0B6RWS8_BURPL</name>
<dbReference type="EMBL" id="CP002581">
    <property type="protein sequence ID" value="AJK49807.1"/>
    <property type="molecule type" value="Genomic_DNA"/>
</dbReference>
<dbReference type="PANTHER" id="PTHR44809">
    <property type="match status" value="1"/>
</dbReference>
<sequence>MSAPSSDPHPAQAHFELALSLVGEDRYAEAEREYREVLRLLPNAAAAHSNLGNVLEVLGRLPEAETHVRLAAIFDPDLPEAHYNLGSITRQSGRLDEAEAAYRRALALRPDYPDAQFGLATLLLALGRYEEGWRRYESRYTHPRFVHADTKRRLPCPQWQGEPLAGRSVLVWQEDGLGDMIQFARYLPMLKAAGARQVTVACMGALHRWLAGMDGVDAVLDHDAAQAQAARFDCWTSLMSAPARFGTTVETIPAPLAPGMDAARLARWRAPLDALTGGRKVGLVWKGNPRHHNDAHRSLPSLAMLAPLWAAPGIDFVSLQKGAGEDEAARPPAGQPLLQLGAAVGDLADSAAVIAQLDLLIGVDTAAVHLAASLGVPCWVLLPARDVDWRWMQAREDSPWYPGSVRLFRQWGDEGWTRVVARLARALDAWARAPAARG</sequence>
<dbReference type="RefSeq" id="WP_042628183.1">
    <property type="nucleotide sequence ID" value="NZ_CP002581.1"/>
</dbReference>
<dbReference type="HOGENOM" id="CLU_010140_0_3_4"/>
<evidence type="ECO:0000256" key="1">
    <source>
        <dbReference type="PROSITE-ProRule" id="PRU00339"/>
    </source>
</evidence>
<protein>
    <submittedName>
        <fullName evidence="2">TPR domain protein</fullName>
    </submittedName>
</protein>
<accession>A0A0B6RWS8</accession>
<feature type="repeat" description="TPR" evidence="1">
    <location>
        <begin position="79"/>
        <end position="112"/>
    </location>
</feature>
<keyword evidence="1" id="KW-0802">TPR repeat</keyword>
<keyword evidence="3" id="KW-1185">Reference proteome</keyword>
<dbReference type="PROSITE" id="PS50293">
    <property type="entry name" value="TPR_REGION"/>
    <property type="match status" value="1"/>
</dbReference>
<dbReference type="Pfam" id="PF13414">
    <property type="entry name" value="TPR_11"/>
    <property type="match status" value="1"/>
</dbReference>
<dbReference type="SUPFAM" id="SSF48452">
    <property type="entry name" value="TPR-like"/>
    <property type="match status" value="1"/>
</dbReference>
<reference evidence="2 3" key="2">
    <citation type="journal article" date="2016" name="Appl. Microbiol. Biotechnol.">
        <title>Mutations improving production and secretion of extracellular lipase by Burkholderia glumae PG1.</title>
        <authorList>
            <person name="Knapp A."/>
            <person name="Voget S."/>
            <person name="Gao R."/>
            <person name="Zaburannyi N."/>
            <person name="Krysciak D."/>
            <person name="Breuer M."/>
            <person name="Hauer B."/>
            <person name="Streit W.R."/>
            <person name="Muller R."/>
            <person name="Daniel R."/>
            <person name="Jaeger K.E."/>
        </authorList>
    </citation>
    <scope>NUCLEOTIDE SEQUENCE [LARGE SCALE GENOMIC DNA]</scope>
    <source>
        <strain evidence="2 3">PG1</strain>
    </source>
</reference>
<dbReference type="Gene3D" id="1.25.40.10">
    <property type="entry name" value="Tetratricopeptide repeat domain"/>
    <property type="match status" value="1"/>
</dbReference>
<dbReference type="PANTHER" id="PTHR44809:SF1">
    <property type="entry name" value="PROTEIN O-MANNOSYL-TRANSFERASE TMTC1"/>
    <property type="match status" value="1"/>
</dbReference>
<reference evidence="3" key="1">
    <citation type="submission" date="2011-03" db="EMBL/GenBank/DDBJ databases">
        <authorList>
            <person name="Voget S."/>
            <person name="Streit W.R."/>
            <person name="Jaeger K.E."/>
            <person name="Daniel R."/>
        </authorList>
    </citation>
    <scope>NUCLEOTIDE SEQUENCE [LARGE SCALE GENOMIC DNA]</scope>
    <source>
        <strain evidence="3">PG1</strain>
    </source>
</reference>
<dbReference type="SUPFAM" id="SSF53756">
    <property type="entry name" value="UDP-Glycosyltransferase/glycogen phosphorylase"/>
    <property type="match status" value="1"/>
</dbReference>
<dbReference type="InterPro" id="IPR052943">
    <property type="entry name" value="TMTC_O-mannosyl-trnsfr"/>
</dbReference>
<dbReference type="Proteomes" id="UP000031838">
    <property type="component" value="Chromosome 2"/>
</dbReference>
<dbReference type="KEGG" id="bgp:BGL_2c17400"/>
<dbReference type="InterPro" id="IPR011990">
    <property type="entry name" value="TPR-like_helical_dom_sf"/>
</dbReference>
<evidence type="ECO:0000313" key="2">
    <source>
        <dbReference type="EMBL" id="AJK49807.1"/>
    </source>
</evidence>
<dbReference type="AlphaFoldDB" id="A0A0B6RWS8"/>
<organism evidence="2 3">
    <name type="scientific">Burkholderia plantarii</name>
    <dbReference type="NCBI Taxonomy" id="41899"/>
    <lineage>
        <taxon>Bacteria</taxon>
        <taxon>Pseudomonadati</taxon>
        <taxon>Pseudomonadota</taxon>
        <taxon>Betaproteobacteria</taxon>
        <taxon>Burkholderiales</taxon>
        <taxon>Burkholderiaceae</taxon>
        <taxon>Burkholderia</taxon>
    </lineage>
</organism>
<gene>
    <name evidence="2" type="ORF">BGL_2c17400</name>
</gene>